<organism evidence="9 10">
    <name type="scientific">Streptococcus ovuberis</name>
    <dbReference type="NCBI Taxonomy" id="1936207"/>
    <lineage>
        <taxon>Bacteria</taxon>
        <taxon>Bacillati</taxon>
        <taxon>Bacillota</taxon>
        <taxon>Bacilli</taxon>
        <taxon>Lactobacillales</taxon>
        <taxon>Streptococcaceae</taxon>
        <taxon>Streptococcus</taxon>
    </lineage>
</organism>
<evidence type="ECO:0000256" key="4">
    <source>
        <dbReference type="ARBA" id="ARBA00023088"/>
    </source>
</evidence>
<feature type="chain" id="PRO_5031363203" evidence="7">
    <location>
        <begin position="34"/>
        <end position="1109"/>
    </location>
</feature>
<feature type="compositionally biased region" description="Polar residues" evidence="5">
    <location>
        <begin position="98"/>
        <end position="114"/>
    </location>
</feature>
<evidence type="ECO:0000259" key="8">
    <source>
        <dbReference type="PROSITE" id="PS50847"/>
    </source>
</evidence>
<evidence type="ECO:0000256" key="6">
    <source>
        <dbReference type="SAM" id="Phobius"/>
    </source>
</evidence>
<keyword evidence="4" id="KW-0572">Peptidoglycan-anchor</keyword>
<reference evidence="9 10" key="1">
    <citation type="submission" date="2020-04" db="EMBL/GenBank/DDBJ databases">
        <title>MicrobeNet Type strains.</title>
        <authorList>
            <person name="Nicholson A.C."/>
        </authorList>
    </citation>
    <scope>NUCLEOTIDE SEQUENCE [LARGE SCALE GENOMIC DNA]</scope>
    <source>
        <strain evidence="9 10">CCUG 69612</strain>
    </source>
</reference>
<evidence type="ECO:0000256" key="1">
    <source>
        <dbReference type="ARBA" id="ARBA00022512"/>
    </source>
</evidence>
<protein>
    <submittedName>
        <fullName evidence="9">LPXTG cell wall anchor domain-containing protein</fullName>
    </submittedName>
</protein>
<accession>A0A7X6N032</accession>
<feature type="region of interest" description="Disordered" evidence="5">
    <location>
        <begin position="71"/>
        <end position="115"/>
    </location>
</feature>
<dbReference type="GO" id="GO:0006508">
    <property type="term" value="P:proteolysis"/>
    <property type="evidence" value="ECO:0007669"/>
    <property type="project" value="InterPro"/>
</dbReference>
<dbReference type="NCBIfam" id="TIGR01167">
    <property type="entry name" value="LPXTG_anchor"/>
    <property type="match status" value="1"/>
</dbReference>
<evidence type="ECO:0000256" key="3">
    <source>
        <dbReference type="ARBA" id="ARBA00022729"/>
    </source>
</evidence>
<proteinExistence type="predicted"/>
<dbReference type="RefSeq" id="WP_168548338.1">
    <property type="nucleotide sequence ID" value="NZ_JAAXPR010000002.1"/>
</dbReference>
<dbReference type="Gene3D" id="3.40.630.10">
    <property type="entry name" value="Zn peptidases"/>
    <property type="match status" value="1"/>
</dbReference>
<dbReference type="InterPro" id="IPR019931">
    <property type="entry name" value="LPXTG_anchor"/>
</dbReference>
<evidence type="ECO:0000256" key="2">
    <source>
        <dbReference type="ARBA" id="ARBA00022525"/>
    </source>
</evidence>
<keyword evidence="1" id="KW-0134">Cell wall</keyword>
<keyword evidence="2" id="KW-0964">Secreted</keyword>
<keyword evidence="6" id="KW-0472">Membrane</keyword>
<feature type="compositionally biased region" description="Low complexity" evidence="5">
    <location>
        <begin position="71"/>
        <end position="86"/>
    </location>
</feature>
<feature type="domain" description="Gram-positive cocci surface proteins LPxTG" evidence="8">
    <location>
        <begin position="1075"/>
        <end position="1109"/>
    </location>
</feature>
<dbReference type="AlphaFoldDB" id="A0A7X6N032"/>
<comment type="caution">
    <text evidence="9">The sequence shown here is derived from an EMBL/GenBank/DDBJ whole genome shotgun (WGS) entry which is preliminary data.</text>
</comment>
<dbReference type="SUPFAM" id="SSF53187">
    <property type="entry name" value="Zn-dependent exopeptidases"/>
    <property type="match status" value="1"/>
</dbReference>
<sequence length="1109" mass="121918">MEKGKFSKKIVGLSASFLLALMAEGVITPVVHADDLDPNATVSVVDGSGGELVPAPQEEPVADTEALLAPSASTSATAGAEPTSGTVEHSQPPALETGSETSGEQPVATGQSAPQPVAATALRNASTPSAEAPIVLDEQEVYMSEKVRLEIALDTPETSLNWSIPDLPEKTYIHRNHLASNDPRRNDPSYLANPYIGPELVTVAEEESNGSVYKAKIDLEALFGEDLSLRSTTNIRRTYRNFIGSYTLEGRNATGNLIASKLLHLRPYPSYETYEEMVAATNAAAQNHAPDRYATVETIGTSAEGRPIRMGIVAETAQDLKDYLEGISPVMLKRPETLLKELQSGNLTYKVPIMIHNTHADEQPGIDVVSKLFQNFAQQNEFRFVTTDGQGQSQSITLPVKDLLKQAFFLFNFTENPDGAVHNFRGLPNGLDINRDAGFQTSPEAKATVAQITKWNPLALYDIHGFVKEFLIEPATPPHDPNFEYDLLSDSMLEHAHHMGRAGVANSKYKETNPDKGYIIPKIDWGEGWDDAFSGYTAVYSMHHAVLGHTLEIPEMNEESFKAGYFAVLGGIRYVLDQKDQLMANRLNYYARGIHKIEDPKANDQLVAPDGSVVGRPKEGREKFFPDYYVIPMGLSKNRDSQEAFDMISYFRRNGIEVGELLVDRGEFKAGDLIIDMAQAKRGYANHVLYKGSNESAWSDMYAEVVMNRPVMRGFEAIPIFEEDYFKHILGPVSHKEAPRTVVDPKASYYKVHNNSLSAIQAVNAVLQNGGRVYLTDDGYIMSTKDFSNALDTYALYGTPIYNKKPVGESLKAMKVYAPGNPNIGLSIPSKSEVYQASKQMGFEMVENLEDADVVVLDSNQFKAEDLGKKPTIIIGGDAMHRLEELGLIPGFDAERTGRSHEGLLKALLDSTHVLTSGYLPNDYFYSNSGSWINTLPENFKQLLKVADGDYFVAGWWPGHEKVADKLLAIDGVYGDQPIFIFAGDPVNKLNSIYFYRWVSNAIFRGEVASLLAYEPNRGIIELPKRPPAKEPEVVQVVNAGSHQKASVPVTYLTQEADVLKLASLGASPHKGNALPKTGNASSRFLTLIGAMISAILAGPYFKKNRQKD</sequence>
<name>A0A7X6N032_9STRE</name>
<dbReference type="GO" id="GO:0004181">
    <property type="term" value="F:metallocarboxypeptidase activity"/>
    <property type="evidence" value="ECO:0007669"/>
    <property type="project" value="InterPro"/>
</dbReference>
<feature type="signal peptide" evidence="7">
    <location>
        <begin position="1"/>
        <end position="33"/>
    </location>
</feature>
<keyword evidence="6" id="KW-0812">Transmembrane</keyword>
<dbReference type="Pfam" id="PF00746">
    <property type="entry name" value="Gram_pos_anchor"/>
    <property type="match status" value="1"/>
</dbReference>
<keyword evidence="6" id="KW-1133">Transmembrane helix</keyword>
<dbReference type="Proteomes" id="UP000522720">
    <property type="component" value="Unassembled WGS sequence"/>
</dbReference>
<evidence type="ECO:0000313" key="10">
    <source>
        <dbReference type="Proteomes" id="UP000522720"/>
    </source>
</evidence>
<gene>
    <name evidence="9" type="ORF">HF992_01730</name>
</gene>
<dbReference type="Pfam" id="PF00246">
    <property type="entry name" value="Peptidase_M14"/>
    <property type="match status" value="1"/>
</dbReference>
<dbReference type="GO" id="GO:0008270">
    <property type="term" value="F:zinc ion binding"/>
    <property type="evidence" value="ECO:0007669"/>
    <property type="project" value="InterPro"/>
</dbReference>
<dbReference type="PROSITE" id="PS50847">
    <property type="entry name" value="GRAM_POS_ANCHORING"/>
    <property type="match status" value="1"/>
</dbReference>
<feature type="transmembrane region" description="Helical" evidence="6">
    <location>
        <begin position="1085"/>
        <end position="1102"/>
    </location>
</feature>
<dbReference type="EMBL" id="JAAXPR010000002">
    <property type="protein sequence ID" value="NKZ19584.1"/>
    <property type="molecule type" value="Genomic_DNA"/>
</dbReference>
<keyword evidence="3 7" id="KW-0732">Signal</keyword>
<evidence type="ECO:0000256" key="7">
    <source>
        <dbReference type="SAM" id="SignalP"/>
    </source>
</evidence>
<evidence type="ECO:0000256" key="5">
    <source>
        <dbReference type="SAM" id="MobiDB-lite"/>
    </source>
</evidence>
<dbReference type="InterPro" id="IPR000834">
    <property type="entry name" value="Peptidase_M14"/>
</dbReference>
<keyword evidence="10" id="KW-1185">Reference proteome</keyword>
<evidence type="ECO:0000313" key="9">
    <source>
        <dbReference type="EMBL" id="NKZ19584.1"/>
    </source>
</evidence>